<name>B8A3D5_MAIZE</name>
<evidence type="ECO:0000313" key="3">
    <source>
        <dbReference type="EMBL" id="ACL54684.1"/>
    </source>
</evidence>
<feature type="compositionally biased region" description="Basic and acidic residues" evidence="1">
    <location>
        <begin position="65"/>
        <end position="80"/>
    </location>
</feature>
<evidence type="ECO:0000256" key="2">
    <source>
        <dbReference type="SAM" id="SignalP"/>
    </source>
</evidence>
<sequence>MPGARGWLPFLLRLSLRPSLLISHRSGLIPQARKQRQISGAAGFDQRTAGGSRAAAAAAAAAAGGREDTRRPVRGREARDGNSNSNRPTASESRHK</sequence>
<dbReference type="AlphaFoldDB" id="B8A3D5"/>
<feature type="compositionally biased region" description="Polar residues" evidence="1">
    <location>
        <begin position="81"/>
        <end position="96"/>
    </location>
</feature>
<reference evidence="3" key="1">
    <citation type="journal article" date="2009" name="PLoS Genet.">
        <title>Sequencing, mapping, and analysis of 27,455 maize full-length cDNAs.</title>
        <authorList>
            <person name="Soderlund C."/>
            <person name="Descour A."/>
            <person name="Kudrna D."/>
            <person name="Bomhoff M."/>
            <person name="Boyd L."/>
            <person name="Currie J."/>
            <person name="Angelova A."/>
            <person name="Collura K."/>
            <person name="Wissotski M."/>
            <person name="Ashley E."/>
            <person name="Morrow D."/>
            <person name="Fernandes J."/>
            <person name="Walbot V."/>
            <person name="Yu Y."/>
        </authorList>
    </citation>
    <scope>NUCLEOTIDE SEQUENCE</scope>
    <source>
        <strain evidence="3">B73</strain>
    </source>
</reference>
<feature type="chain" id="PRO_5002867010" description="Secreted protein" evidence="2">
    <location>
        <begin position="24"/>
        <end position="96"/>
    </location>
</feature>
<organism evidence="3">
    <name type="scientific">Zea mays</name>
    <name type="common">Maize</name>
    <dbReference type="NCBI Taxonomy" id="4577"/>
    <lineage>
        <taxon>Eukaryota</taxon>
        <taxon>Viridiplantae</taxon>
        <taxon>Streptophyta</taxon>
        <taxon>Embryophyta</taxon>
        <taxon>Tracheophyta</taxon>
        <taxon>Spermatophyta</taxon>
        <taxon>Magnoliopsida</taxon>
        <taxon>Liliopsida</taxon>
        <taxon>Poales</taxon>
        <taxon>Poaceae</taxon>
        <taxon>PACMAD clade</taxon>
        <taxon>Panicoideae</taxon>
        <taxon>Andropogonodae</taxon>
        <taxon>Andropogoneae</taxon>
        <taxon>Tripsacinae</taxon>
        <taxon>Zea</taxon>
    </lineage>
</organism>
<accession>B8A3D5</accession>
<reference evidence="3" key="2">
    <citation type="submission" date="2012-06" db="EMBL/GenBank/DDBJ databases">
        <authorList>
            <person name="Yu Y."/>
            <person name="Currie J."/>
            <person name="Lomeli R."/>
            <person name="Angelova A."/>
            <person name="Collura K."/>
            <person name="Wissotski M."/>
            <person name="Campos D."/>
            <person name="Kudrna D."/>
            <person name="Golser W."/>
            <person name="Ashely E."/>
            <person name="Descour A."/>
            <person name="Fernandes J."/>
            <person name="Soderlund C."/>
            <person name="Walbot V."/>
        </authorList>
    </citation>
    <scope>NUCLEOTIDE SEQUENCE</scope>
    <source>
        <strain evidence="3">B73</strain>
    </source>
</reference>
<evidence type="ECO:0008006" key="4">
    <source>
        <dbReference type="Google" id="ProtNLM"/>
    </source>
</evidence>
<feature type="signal peptide" evidence="2">
    <location>
        <begin position="1"/>
        <end position="23"/>
    </location>
</feature>
<keyword evidence="2" id="KW-0732">Signal</keyword>
<dbReference type="EMBL" id="BT056077">
    <property type="protein sequence ID" value="ACL54684.1"/>
    <property type="molecule type" value="mRNA"/>
</dbReference>
<evidence type="ECO:0000256" key="1">
    <source>
        <dbReference type="SAM" id="MobiDB-lite"/>
    </source>
</evidence>
<protein>
    <recommendedName>
        <fullName evidence="4">Secreted protein</fullName>
    </recommendedName>
</protein>
<feature type="compositionally biased region" description="Low complexity" evidence="1">
    <location>
        <begin position="49"/>
        <end position="64"/>
    </location>
</feature>
<feature type="region of interest" description="Disordered" evidence="1">
    <location>
        <begin position="30"/>
        <end position="96"/>
    </location>
</feature>
<proteinExistence type="evidence at transcript level"/>